<evidence type="ECO:0000256" key="4">
    <source>
        <dbReference type="ARBA" id="ARBA00022989"/>
    </source>
</evidence>
<evidence type="ECO:0000256" key="2">
    <source>
        <dbReference type="ARBA" id="ARBA00006208"/>
    </source>
</evidence>
<comment type="subcellular location">
    <subcellularLocation>
        <location evidence="1">Membrane</location>
        <topology evidence="1">Multi-pass membrane protein</topology>
    </subcellularLocation>
</comment>
<evidence type="ECO:0000313" key="8">
    <source>
        <dbReference type="RefSeq" id="XP_002742277.1"/>
    </source>
</evidence>
<dbReference type="Pfam" id="PF04241">
    <property type="entry name" value="DUF423"/>
    <property type="match status" value="1"/>
</dbReference>
<evidence type="ECO:0000313" key="7">
    <source>
        <dbReference type="Proteomes" id="UP000694865"/>
    </source>
</evidence>
<dbReference type="RefSeq" id="XP_002742277.1">
    <property type="nucleotide sequence ID" value="XM_002742231.2"/>
</dbReference>
<dbReference type="Proteomes" id="UP000694865">
    <property type="component" value="Unplaced"/>
</dbReference>
<keyword evidence="7" id="KW-1185">Reference proteome</keyword>
<protein>
    <submittedName>
        <fullName evidence="8">Transmembrane protein 256 homolog</fullName>
    </submittedName>
</protein>
<organism evidence="7 8">
    <name type="scientific">Saccoglossus kowalevskii</name>
    <name type="common">Acorn worm</name>
    <dbReference type="NCBI Taxonomy" id="10224"/>
    <lineage>
        <taxon>Eukaryota</taxon>
        <taxon>Metazoa</taxon>
        <taxon>Hemichordata</taxon>
        <taxon>Enteropneusta</taxon>
        <taxon>Harrimaniidae</taxon>
        <taxon>Saccoglossus</taxon>
    </lineage>
</organism>
<evidence type="ECO:0000256" key="5">
    <source>
        <dbReference type="ARBA" id="ARBA00023136"/>
    </source>
</evidence>
<gene>
    <name evidence="8" type="primary">LOC100368551</name>
</gene>
<keyword evidence="4 6" id="KW-1133">Transmembrane helix</keyword>
<keyword evidence="5 6" id="KW-0472">Membrane</keyword>
<comment type="similarity">
    <text evidence="2">Belongs to the TMEM256 family.</text>
</comment>
<evidence type="ECO:0000256" key="3">
    <source>
        <dbReference type="ARBA" id="ARBA00022692"/>
    </source>
</evidence>
<dbReference type="PANTHER" id="PTHR43461">
    <property type="entry name" value="TRANSMEMBRANE PROTEIN 256"/>
    <property type="match status" value="1"/>
</dbReference>
<accession>A0ABM0H1R1</accession>
<reference evidence="8" key="1">
    <citation type="submission" date="2025-08" db="UniProtKB">
        <authorList>
            <consortium name="RefSeq"/>
        </authorList>
    </citation>
    <scope>IDENTIFICATION</scope>
    <source>
        <tissue evidence="8">Testes</tissue>
    </source>
</reference>
<name>A0ABM0H1R1_SACKO</name>
<feature type="transmembrane region" description="Helical" evidence="6">
    <location>
        <begin position="70"/>
        <end position="91"/>
    </location>
</feature>
<keyword evidence="3 6" id="KW-0812">Transmembrane</keyword>
<dbReference type="GeneID" id="100368551"/>
<dbReference type="PANTHER" id="PTHR43461:SF1">
    <property type="entry name" value="TRANSMEMBRANE PROTEIN 256"/>
    <property type="match status" value="1"/>
</dbReference>
<sequence length="118" mass="12745">MLSTREIGMLFLRVGALSGATAVALGAYGAHAFKTNTQDEHKKHVFDTANRYHFLHSMVLLAVPLVRKPLIAGSLLSLGLLMFSGSCYVYAIHDVDSIRKVTPFGGTLLIAGWIAMAL</sequence>
<proteinExistence type="inferred from homology"/>
<evidence type="ECO:0000256" key="6">
    <source>
        <dbReference type="SAM" id="Phobius"/>
    </source>
</evidence>
<evidence type="ECO:0000256" key="1">
    <source>
        <dbReference type="ARBA" id="ARBA00004141"/>
    </source>
</evidence>
<dbReference type="InterPro" id="IPR006696">
    <property type="entry name" value="DUF423"/>
</dbReference>